<feature type="region of interest" description="Disordered" evidence="1">
    <location>
        <begin position="44"/>
        <end position="102"/>
    </location>
</feature>
<proteinExistence type="predicted"/>
<evidence type="ECO:0000313" key="2">
    <source>
        <dbReference type="EMBL" id="TNN71956.1"/>
    </source>
</evidence>
<protein>
    <submittedName>
        <fullName evidence="2">Uncharacterized protein</fullName>
    </submittedName>
</protein>
<sequence>MLRSLSESYRPWSFWYCRFLSISLSDTSLEAISPLMPKARARELMSRTTSGRRPASTMALYSSEGDSSVLTMSSFPDRAEEQAGQMAGERLNSPDPCWSQKT</sequence>
<keyword evidence="3" id="KW-1185">Reference proteome</keyword>
<accession>A0A4Z2I1L8</accession>
<comment type="caution">
    <text evidence="2">The sequence shown here is derived from an EMBL/GenBank/DDBJ whole genome shotgun (WGS) entry which is preliminary data.</text>
</comment>
<evidence type="ECO:0000313" key="3">
    <source>
        <dbReference type="Proteomes" id="UP000314294"/>
    </source>
</evidence>
<reference evidence="2 3" key="1">
    <citation type="submission" date="2019-03" db="EMBL/GenBank/DDBJ databases">
        <title>First draft genome of Liparis tanakae, snailfish: a comprehensive survey of snailfish specific genes.</title>
        <authorList>
            <person name="Kim W."/>
            <person name="Song I."/>
            <person name="Jeong J.-H."/>
            <person name="Kim D."/>
            <person name="Kim S."/>
            <person name="Ryu S."/>
            <person name="Song J.Y."/>
            <person name="Lee S.K."/>
        </authorList>
    </citation>
    <scope>NUCLEOTIDE SEQUENCE [LARGE SCALE GENOMIC DNA]</scope>
    <source>
        <tissue evidence="2">Muscle</tissue>
    </source>
</reference>
<evidence type="ECO:0000256" key="1">
    <source>
        <dbReference type="SAM" id="MobiDB-lite"/>
    </source>
</evidence>
<organism evidence="2 3">
    <name type="scientific">Liparis tanakae</name>
    <name type="common">Tanaka's snailfish</name>
    <dbReference type="NCBI Taxonomy" id="230148"/>
    <lineage>
        <taxon>Eukaryota</taxon>
        <taxon>Metazoa</taxon>
        <taxon>Chordata</taxon>
        <taxon>Craniata</taxon>
        <taxon>Vertebrata</taxon>
        <taxon>Euteleostomi</taxon>
        <taxon>Actinopterygii</taxon>
        <taxon>Neopterygii</taxon>
        <taxon>Teleostei</taxon>
        <taxon>Neoteleostei</taxon>
        <taxon>Acanthomorphata</taxon>
        <taxon>Eupercaria</taxon>
        <taxon>Perciformes</taxon>
        <taxon>Cottioidei</taxon>
        <taxon>Cottales</taxon>
        <taxon>Liparidae</taxon>
        <taxon>Liparis</taxon>
    </lineage>
</organism>
<name>A0A4Z2I1L8_9TELE</name>
<dbReference type="Proteomes" id="UP000314294">
    <property type="component" value="Unassembled WGS sequence"/>
</dbReference>
<dbReference type="AlphaFoldDB" id="A0A4Z2I1L8"/>
<gene>
    <name evidence="2" type="ORF">EYF80_017744</name>
</gene>
<dbReference type="EMBL" id="SRLO01000143">
    <property type="protein sequence ID" value="TNN71956.1"/>
    <property type="molecule type" value="Genomic_DNA"/>
</dbReference>
<feature type="compositionally biased region" description="Polar residues" evidence="1">
    <location>
        <begin position="64"/>
        <end position="74"/>
    </location>
</feature>